<organism evidence="6 7">
    <name type="scientific">Streptomyces poriferorum</name>
    <dbReference type="NCBI Taxonomy" id="2798799"/>
    <lineage>
        <taxon>Bacteria</taxon>
        <taxon>Bacillati</taxon>
        <taxon>Actinomycetota</taxon>
        <taxon>Actinomycetes</taxon>
        <taxon>Kitasatosporales</taxon>
        <taxon>Streptomycetaceae</taxon>
        <taxon>Streptomyces</taxon>
    </lineage>
</organism>
<feature type="active site" evidence="3">
    <location>
        <position position="260"/>
    </location>
</feature>
<gene>
    <name evidence="6" type="ORF">P8A19_06685</name>
</gene>
<dbReference type="Proteomes" id="UP001235744">
    <property type="component" value="Chromosome"/>
</dbReference>
<sequence length="501" mass="51357">MTTSFHPEPVAELVDGRPGACRPLPGGLFRQNPVTGEDLDPVRASTDARVESALDAADRLHRSGAWTMRPDAARADALDAAAGAVEARAADITLAESFGSGVPHAQTAVLGVILGGAFRLAAARLRDSVLVSTLTRPDGRLVTVRREALGPALCVVPYNAPAPMAAHKAASALAAGCPVLVKAPELNPYGTQLMVEAAVAGLTAAGAPPALLQLLHGDAATGARLVADDRVRAVSFTGGTPAGREVGAACGRALKPAQLELGGNNALVVMEDADTATAARIAAELLTTLNGQWCRALGRLVVPAARQAELVEAIGEVLASLRTGDPLDRDTGYGPLAHSRHRDSVRTSVAALTRLGAKEHTFTPVPERGNWLAPALLTGAPEEHARGEIFGPVATVHPYDTLDEAVALANSTGYGLEAYVTGQDEEAALAVAARIRAGEVKVNGSSVLSLHMDTPRPAWGLSGLVDEGTDETLLHFTGSRVTGVEGGFALHTAAGPGGGTP</sequence>
<reference evidence="6 7" key="1">
    <citation type="submission" date="2023-03" db="EMBL/GenBank/DDBJ databases">
        <title>Isolation and description of six Streptomyces strains from soil environments, able to metabolize different microbial glucans.</title>
        <authorList>
            <person name="Widen T."/>
            <person name="Larsbrink J."/>
        </authorList>
    </citation>
    <scope>NUCLEOTIDE SEQUENCE [LARGE SCALE GENOMIC DNA]</scope>
    <source>
        <strain evidence="6 7">Alt2</strain>
    </source>
</reference>
<proteinExistence type="inferred from homology"/>
<dbReference type="PANTHER" id="PTHR42804:SF1">
    <property type="entry name" value="ALDEHYDE DEHYDROGENASE-RELATED"/>
    <property type="match status" value="1"/>
</dbReference>
<dbReference type="InterPro" id="IPR029510">
    <property type="entry name" value="Ald_DH_CS_GLU"/>
</dbReference>
<accession>A0ABY9IJX8</accession>
<evidence type="ECO:0000313" key="7">
    <source>
        <dbReference type="Proteomes" id="UP001235744"/>
    </source>
</evidence>
<feature type="domain" description="Aldehyde dehydrogenase" evidence="5">
    <location>
        <begin position="32"/>
        <end position="479"/>
    </location>
</feature>
<dbReference type="Pfam" id="PF00171">
    <property type="entry name" value="Aldedh"/>
    <property type="match status" value="1"/>
</dbReference>
<evidence type="ECO:0000259" key="5">
    <source>
        <dbReference type="Pfam" id="PF00171"/>
    </source>
</evidence>
<keyword evidence="2 4" id="KW-0560">Oxidoreductase</keyword>
<dbReference type="Gene3D" id="3.40.309.10">
    <property type="entry name" value="Aldehyde Dehydrogenase, Chain A, domain 2"/>
    <property type="match status" value="1"/>
</dbReference>
<dbReference type="SUPFAM" id="SSF53720">
    <property type="entry name" value="ALDH-like"/>
    <property type="match status" value="1"/>
</dbReference>
<name>A0ABY9IJX8_9ACTN</name>
<evidence type="ECO:0000313" key="6">
    <source>
        <dbReference type="EMBL" id="WLQ55144.1"/>
    </source>
</evidence>
<dbReference type="InterPro" id="IPR015590">
    <property type="entry name" value="Aldehyde_DH_dom"/>
</dbReference>
<evidence type="ECO:0000256" key="2">
    <source>
        <dbReference type="ARBA" id="ARBA00023002"/>
    </source>
</evidence>
<evidence type="ECO:0000256" key="4">
    <source>
        <dbReference type="RuleBase" id="RU003345"/>
    </source>
</evidence>
<dbReference type="InterPro" id="IPR016162">
    <property type="entry name" value="Ald_DH_N"/>
</dbReference>
<dbReference type="PANTHER" id="PTHR42804">
    <property type="entry name" value="ALDEHYDE DEHYDROGENASE"/>
    <property type="match status" value="1"/>
</dbReference>
<dbReference type="Gene3D" id="3.40.605.10">
    <property type="entry name" value="Aldehyde Dehydrogenase, Chain A, domain 1"/>
    <property type="match status" value="1"/>
</dbReference>
<evidence type="ECO:0000256" key="1">
    <source>
        <dbReference type="ARBA" id="ARBA00009986"/>
    </source>
</evidence>
<dbReference type="PROSITE" id="PS00687">
    <property type="entry name" value="ALDEHYDE_DEHYDR_GLU"/>
    <property type="match status" value="1"/>
</dbReference>
<dbReference type="EMBL" id="CP120988">
    <property type="protein sequence ID" value="WLQ55144.1"/>
    <property type="molecule type" value="Genomic_DNA"/>
</dbReference>
<dbReference type="InterPro" id="IPR016161">
    <property type="entry name" value="Ald_DH/histidinol_DH"/>
</dbReference>
<dbReference type="RefSeq" id="WP_306105994.1">
    <property type="nucleotide sequence ID" value="NZ_CP120988.1"/>
</dbReference>
<comment type="similarity">
    <text evidence="1 4">Belongs to the aldehyde dehydrogenase family.</text>
</comment>
<dbReference type="InterPro" id="IPR016163">
    <property type="entry name" value="Ald_DH_C"/>
</dbReference>
<evidence type="ECO:0000256" key="3">
    <source>
        <dbReference type="PROSITE-ProRule" id="PRU10007"/>
    </source>
</evidence>
<protein>
    <submittedName>
        <fullName evidence="6">Aldehyde dehydrogenase family protein</fullName>
    </submittedName>
</protein>
<keyword evidence="7" id="KW-1185">Reference proteome</keyword>